<dbReference type="PANTHER" id="PTHR32119">
    <property type="entry name" value="OROTIDINE 5'-PHOSPHATE DECARBOXYLASE"/>
    <property type="match status" value="1"/>
</dbReference>
<evidence type="ECO:0000259" key="13">
    <source>
        <dbReference type="SMART" id="SM00934"/>
    </source>
</evidence>
<dbReference type="CDD" id="cd04725">
    <property type="entry name" value="OMP_decarboxylase_like"/>
    <property type="match status" value="1"/>
</dbReference>
<dbReference type="UniPathway" id="UPA00070">
    <property type="reaction ID" value="UER00120"/>
</dbReference>
<evidence type="ECO:0000256" key="1">
    <source>
        <dbReference type="ARBA" id="ARBA00002356"/>
    </source>
</evidence>
<dbReference type="NCBIfam" id="NF001273">
    <property type="entry name" value="PRK00230.1"/>
    <property type="match status" value="1"/>
</dbReference>
<name>A0A0D1XTD7_ANEMI</name>
<comment type="subunit">
    <text evidence="3 9">Homodimer.</text>
</comment>
<feature type="binding site" evidence="9 11">
    <location>
        <position position="217"/>
    </location>
    <ligand>
        <name>substrate</name>
    </ligand>
</feature>
<evidence type="ECO:0000256" key="7">
    <source>
        <dbReference type="ARBA" id="ARBA00049157"/>
    </source>
</evidence>
<dbReference type="SMART" id="SM00934">
    <property type="entry name" value="OMPdecase"/>
    <property type="match status" value="1"/>
</dbReference>
<dbReference type="InterPro" id="IPR001754">
    <property type="entry name" value="OMPdeCOase_dom"/>
</dbReference>
<dbReference type="Pfam" id="PF00215">
    <property type="entry name" value="OMPdecase"/>
    <property type="match status" value="1"/>
</dbReference>
<dbReference type="InterPro" id="IPR013785">
    <property type="entry name" value="Aldolase_TIM"/>
</dbReference>
<evidence type="ECO:0000256" key="12">
    <source>
        <dbReference type="RuleBase" id="RU000512"/>
    </source>
</evidence>
<evidence type="ECO:0000256" key="4">
    <source>
        <dbReference type="ARBA" id="ARBA00022793"/>
    </source>
</evidence>
<evidence type="ECO:0000313" key="16">
    <source>
        <dbReference type="Proteomes" id="UP000037269"/>
    </source>
</evidence>
<comment type="pathway">
    <text evidence="2 9 12">Pyrimidine metabolism; UMP biosynthesis via de novo pathway; UMP from orotate: step 2/2.</text>
</comment>
<keyword evidence="16" id="KW-1185">Reference proteome</keyword>
<dbReference type="EC" id="4.1.1.23" evidence="9"/>
<proteinExistence type="inferred from homology"/>
<feature type="binding site" evidence="9 11">
    <location>
        <position position="196"/>
    </location>
    <ligand>
        <name>substrate</name>
    </ligand>
</feature>
<reference evidence="14 16" key="1">
    <citation type="submission" date="2015-07" db="EMBL/GenBank/DDBJ databases">
        <title>Fjat-14205 dsm 2895.</title>
        <authorList>
            <person name="Liu B."/>
            <person name="Wang J."/>
            <person name="Zhu Y."/>
            <person name="Liu G."/>
            <person name="Chen Q."/>
            <person name="Chen Z."/>
            <person name="Lan J."/>
            <person name="Che J."/>
            <person name="Ge C."/>
            <person name="Shi H."/>
            <person name="Pan Z."/>
            <person name="Liu X."/>
        </authorList>
    </citation>
    <scope>NUCLEOTIDE SEQUENCE [LARGE SCALE GENOMIC DNA]</scope>
    <source>
        <strain evidence="14 16">DSM 2895</strain>
    </source>
</reference>
<comment type="similarity">
    <text evidence="8 9">Belongs to the OMP decarboxylase family. Type 1 subfamily.</text>
</comment>
<reference evidence="15 17" key="2">
    <citation type="submission" date="2016-10" db="EMBL/GenBank/DDBJ databases">
        <authorList>
            <person name="de Groot N.N."/>
        </authorList>
    </citation>
    <scope>NUCLEOTIDE SEQUENCE [LARGE SCALE GENOMIC DNA]</scope>
    <source>
        <strain evidence="15 17">DSM 2895</strain>
    </source>
</reference>
<feature type="binding site" evidence="9 11">
    <location>
        <position position="35"/>
    </location>
    <ligand>
        <name>substrate</name>
    </ligand>
</feature>
<feature type="binding site" evidence="9">
    <location>
        <begin position="62"/>
        <end position="71"/>
    </location>
    <ligand>
        <name>substrate</name>
    </ligand>
</feature>
<organism evidence="14 16">
    <name type="scientific">Aneurinibacillus migulanus</name>
    <name type="common">Bacillus migulanus</name>
    <dbReference type="NCBI Taxonomy" id="47500"/>
    <lineage>
        <taxon>Bacteria</taxon>
        <taxon>Bacillati</taxon>
        <taxon>Bacillota</taxon>
        <taxon>Bacilli</taxon>
        <taxon>Bacillales</taxon>
        <taxon>Paenibacillaceae</taxon>
        <taxon>Aneurinibacillus group</taxon>
        <taxon>Aneurinibacillus</taxon>
    </lineage>
</organism>
<dbReference type="Proteomes" id="UP000037269">
    <property type="component" value="Unassembled WGS sequence"/>
</dbReference>
<keyword evidence="6 9" id="KW-0456">Lyase</keyword>
<gene>
    <name evidence="9" type="primary">pyrF</name>
    <name evidence="14" type="ORF">AF333_09615</name>
    <name evidence="15" type="ORF">SAMN04487909_103152</name>
</gene>
<accession>A0A0D1XTD7</accession>
<dbReference type="GO" id="GO:0044205">
    <property type="term" value="P:'de novo' UMP biosynthetic process"/>
    <property type="evidence" value="ECO:0007669"/>
    <property type="project" value="UniProtKB-UniRule"/>
</dbReference>
<protein>
    <recommendedName>
        <fullName evidence="9">Orotidine 5'-phosphate decarboxylase</fullName>
        <ecNumber evidence="9">4.1.1.23</ecNumber>
    </recommendedName>
    <alternativeName>
        <fullName evidence="9">OMP decarboxylase</fullName>
        <shortName evidence="9">OMPDCase</shortName>
        <shortName evidence="9">OMPdecase</shortName>
    </alternativeName>
</protein>
<evidence type="ECO:0000256" key="5">
    <source>
        <dbReference type="ARBA" id="ARBA00022975"/>
    </source>
</evidence>
<dbReference type="OrthoDB" id="9806203at2"/>
<feature type="active site" description="For OMPdecase activity" evidence="10">
    <location>
        <position position="62"/>
    </location>
</feature>
<dbReference type="GO" id="GO:0004590">
    <property type="term" value="F:orotidine-5'-phosphate decarboxylase activity"/>
    <property type="evidence" value="ECO:0007669"/>
    <property type="project" value="UniProtKB-UniRule"/>
</dbReference>
<dbReference type="FunFam" id="3.20.20.70:FF:000015">
    <property type="entry name" value="Orotidine 5'-phosphate decarboxylase"/>
    <property type="match status" value="1"/>
</dbReference>
<feature type="binding site" evidence="9 11">
    <location>
        <position position="187"/>
    </location>
    <ligand>
        <name>substrate</name>
    </ligand>
</feature>
<dbReference type="InterPro" id="IPR014732">
    <property type="entry name" value="OMPdecase"/>
</dbReference>
<comment type="catalytic activity">
    <reaction evidence="7 9 12">
        <text>orotidine 5'-phosphate + H(+) = UMP + CO2</text>
        <dbReference type="Rhea" id="RHEA:11596"/>
        <dbReference type="ChEBI" id="CHEBI:15378"/>
        <dbReference type="ChEBI" id="CHEBI:16526"/>
        <dbReference type="ChEBI" id="CHEBI:57538"/>
        <dbReference type="ChEBI" id="CHEBI:57865"/>
        <dbReference type="EC" id="4.1.1.23"/>
    </reaction>
</comment>
<dbReference type="HAMAP" id="MF_01200_B">
    <property type="entry name" value="OMPdecase_type1_B"/>
    <property type="match status" value="1"/>
</dbReference>
<keyword evidence="4 9" id="KW-0210">Decarboxylase</keyword>
<dbReference type="InterPro" id="IPR011060">
    <property type="entry name" value="RibuloseP-bd_barrel"/>
</dbReference>
<dbReference type="PANTHER" id="PTHR32119:SF2">
    <property type="entry name" value="OROTIDINE 5'-PHOSPHATE DECARBOXYLASE"/>
    <property type="match status" value="1"/>
</dbReference>
<dbReference type="Proteomes" id="UP000182836">
    <property type="component" value="Unassembled WGS sequence"/>
</dbReference>
<dbReference type="NCBIfam" id="TIGR01740">
    <property type="entry name" value="pyrF"/>
    <property type="match status" value="1"/>
</dbReference>
<dbReference type="PATRIC" id="fig|47500.12.peg.6622"/>
<evidence type="ECO:0000313" key="15">
    <source>
        <dbReference type="EMBL" id="SDI34509.1"/>
    </source>
</evidence>
<dbReference type="GO" id="GO:0005829">
    <property type="term" value="C:cytosol"/>
    <property type="evidence" value="ECO:0007669"/>
    <property type="project" value="TreeGrafter"/>
</dbReference>
<evidence type="ECO:0000256" key="2">
    <source>
        <dbReference type="ARBA" id="ARBA00004861"/>
    </source>
</evidence>
<sequence>MSEMNKRIMVALDFPGVTEANRCVDMLEGTGVYVKVGMQLYYAAGPDYVSRLKNKGYSVFLDLKVHDIPNTAKGAMQSVAGLGVDMVNVHAAGGRKMMEAAREGLEKGTPAGAQRPLLIGVTQLTSTTQEMLNTELGIVGSVEECVVRYARLVQEAGLDGVVASPKEVPLIKEACGTSFLTVTPGIRPKGTDTGDQHRITTPEEAFALGSDYIVVGRAITQAEKPQQALHDILEGVKQYAD</sequence>
<dbReference type="STRING" id="47500.AF333_09615"/>
<feature type="active site" description="For OMPdecase activity" evidence="10">
    <location>
        <position position="64"/>
    </location>
</feature>
<comment type="function">
    <text evidence="1 9">Catalyzes the decarboxylation of orotidine 5'-monophosphate (OMP) to uridine 5'-monophosphate (UMP).</text>
</comment>
<evidence type="ECO:0000256" key="10">
    <source>
        <dbReference type="PIRSR" id="PIRSR614732-1"/>
    </source>
</evidence>
<dbReference type="EMBL" id="LGUG01000004">
    <property type="protein sequence ID" value="KON95695.1"/>
    <property type="molecule type" value="Genomic_DNA"/>
</dbReference>
<feature type="binding site" evidence="9 11">
    <location>
        <position position="216"/>
    </location>
    <ligand>
        <name>substrate</name>
    </ligand>
</feature>
<feature type="binding site" evidence="9 11">
    <location>
        <position position="125"/>
    </location>
    <ligand>
        <name>substrate</name>
    </ligand>
</feature>
<dbReference type="EMBL" id="FNED01000003">
    <property type="protein sequence ID" value="SDI34509.1"/>
    <property type="molecule type" value="Genomic_DNA"/>
</dbReference>
<dbReference type="AlphaFoldDB" id="A0A0D1XTD7"/>
<feature type="domain" description="Orotidine 5'-phosphate decarboxylase" evidence="13">
    <location>
        <begin position="7"/>
        <end position="232"/>
    </location>
</feature>
<dbReference type="GeneID" id="42305459"/>
<dbReference type="RefSeq" id="WP_043066047.1">
    <property type="nucleotide sequence ID" value="NZ_BJOA01000030.1"/>
</dbReference>
<dbReference type="PROSITE" id="PS00156">
    <property type="entry name" value="OMPDECASE"/>
    <property type="match status" value="1"/>
</dbReference>
<evidence type="ECO:0000313" key="14">
    <source>
        <dbReference type="EMBL" id="KON95695.1"/>
    </source>
</evidence>
<dbReference type="InterPro" id="IPR018089">
    <property type="entry name" value="OMPdecase_AS"/>
</dbReference>
<dbReference type="GO" id="GO:0006207">
    <property type="term" value="P:'de novo' pyrimidine nucleobase biosynthetic process"/>
    <property type="evidence" value="ECO:0007669"/>
    <property type="project" value="InterPro"/>
</dbReference>
<keyword evidence="5 9" id="KW-0665">Pyrimidine biosynthesis</keyword>
<evidence type="ECO:0000256" key="8">
    <source>
        <dbReference type="ARBA" id="ARBA00061012"/>
    </source>
</evidence>
<dbReference type="SUPFAM" id="SSF51366">
    <property type="entry name" value="Ribulose-phoshate binding barrel"/>
    <property type="match status" value="1"/>
</dbReference>
<feature type="active site" description="Proton donor" evidence="9">
    <location>
        <position position="64"/>
    </location>
</feature>
<evidence type="ECO:0000256" key="11">
    <source>
        <dbReference type="PIRSR" id="PIRSR614732-2"/>
    </source>
</evidence>
<feature type="binding site" evidence="9 11">
    <location>
        <position position="13"/>
    </location>
    <ligand>
        <name>substrate</name>
    </ligand>
</feature>
<dbReference type="Gene3D" id="3.20.20.70">
    <property type="entry name" value="Aldolase class I"/>
    <property type="match status" value="1"/>
</dbReference>
<feature type="active site" description="For OMPdecase activity" evidence="10">
    <location>
        <position position="67"/>
    </location>
</feature>
<evidence type="ECO:0000256" key="3">
    <source>
        <dbReference type="ARBA" id="ARBA00011738"/>
    </source>
</evidence>
<evidence type="ECO:0000313" key="17">
    <source>
        <dbReference type="Proteomes" id="UP000182836"/>
    </source>
</evidence>
<dbReference type="InterPro" id="IPR047596">
    <property type="entry name" value="OMPdecase_bac"/>
</dbReference>
<evidence type="ECO:0000256" key="6">
    <source>
        <dbReference type="ARBA" id="ARBA00023239"/>
    </source>
</evidence>
<evidence type="ECO:0000256" key="9">
    <source>
        <dbReference type="HAMAP-Rule" id="MF_01200"/>
    </source>
</evidence>